<comment type="caution">
    <text evidence="1">The sequence shown here is derived from an EMBL/GenBank/DDBJ whole genome shotgun (WGS) entry which is preliminary data.</text>
</comment>
<proteinExistence type="predicted"/>
<evidence type="ECO:0000313" key="2">
    <source>
        <dbReference type="Proteomes" id="UP000798808"/>
    </source>
</evidence>
<dbReference type="RefSeq" id="WP_155171745.1">
    <property type="nucleotide sequence ID" value="NZ_BAAAFL010000068.1"/>
</dbReference>
<protein>
    <recommendedName>
        <fullName evidence="3">STAS/SEC14 domain-containing protein</fullName>
    </recommendedName>
</protein>
<gene>
    <name evidence="1" type="ORF">E1163_11345</name>
</gene>
<evidence type="ECO:0008006" key="3">
    <source>
        <dbReference type="Google" id="ProtNLM"/>
    </source>
</evidence>
<keyword evidence="2" id="KW-1185">Reference proteome</keyword>
<dbReference type="EMBL" id="SMLW01000522">
    <property type="protein sequence ID" value="MTI25539.1"/>
    <property type="molecule type" value="Genomic_DNA"/>
</dbReference>
<reference evidence="1 2" key="1">
    <citation type="submission" date="2019-02" db="EMBL/GenBank/DDBJ databases">
        <authorList>
            <person name="Goldberg S.R."/>
            <person name="Haltli B.A."/>
            <person name="Correa H."/>
            <person name="Russell K.G."/>
        </authorList>
    </citation>
    <scope>NUCLEOTIDE SEQUENCE [LARGE SCALE GENOMIC DNA]</scope>
    <source>
        <strain evidence="1 2">JCM 16186</strain>
    </source>
</reference>
<organism evidence="1 2">
    <name type="scientific">Fulvivirga kasyanovii</name>
    <dbReference type="NCBI Taxonomy" id="396812"/>
    <lineage>
        <taxon>Bacteria</taxon>
        <taxon>Pseudomonadati</taxon>
        <taxon>Bacteroidota</taxon>
        <taxon>Cytophagia</taxon>
        <taxon>Cytophagales</taxon>
        <taxon>Fulvivirgaceae</taxon>
        <taxon>Fulvivirga</taxon>
    </lineage>
</organism>
<accession>A0ABW9RN53</accession>
<dbReference type="Proteomes" id="UP000798808">
    <property type="component" value="Unassembled WGS sequence"/>
</dbReference>
<name>A0ABW9RN53_9BACT</name>
<sequence length="142" mass="16339">MKESAITKLYVTDKIHFDFDPTVPCFIDEKVGVLLSEEFTLGMEGGLELFKEKIKEYPRIGWIANLSKANVFGPEDSKWVIEHWTPAAVAAGLKYVAYIEPESDFAKEKLTRYIQEPGLYRGMIVNSFRDIEMAKNWLRSQL</sequence>
<evidence type="ECO:0000313" key="1">
    <source>
        <dbReference type="EMBL" id="MTI25539.1"/>
    </source>
</evidence>